<dbReference type="GO" id="GO:0003824">
    <property type="term" value="F:catalytic activity"/>
    <property type="evidence" value="ECO:0007669"/>
    <property type="project" value="InterPro"/>
</dbReference>
<name>A0A6A6J4A7_WESOR</name>
<dbReference type="EMBL" id="ML986566">
    <property type="protein sequence ID" value="KAF2271222.1"/>
    <property type="molecule type" value="Genomic_DNA"/>
</dbReference>
<feature type="domain" description="Endonuclease/exonuclease/phosphatase" evidence="1">
    <location>
        <begin position="7"/>
        <end position="73"/>
    </location>
</feature>
<proteinExistence type="predicted"/>
<accession>A0A6A6J4A7</accession>
<dbReference type="RefSeq" id="XP_033648761.1">
    <property type="nucleotide sequence ID" value="XM_033801332.1"/>
</dbReference>
<dbReference type="AlphaFoldDB" id="A0A6A6J4A7"/>
<gene>
    <name evidence="2" type="ORF">EI97DRAFT_463024</name>
</gene>
<evidence type="ECO:0000313" key="3">
    <source>
        <dbReference type="Proteomes" id="UP000800097"/>
    </source>
</evidence>
<protein>
    <recommendedName>
        <fullName evidence="1">Endonuclease/exonuclease/phosphatase domain-containing protein</fullName>
    </recommendedName>
</protein>
<sequence length="83" mass="9529">MAQNVTRESQDLVEWLQGYNCQLLNKEEESTYFRSNLTKQSIIDLAFYTSSFKESELDNWAVLEATGSDHAIIGFSLFIKEAN</sequence>
<dbReference type="InterPro" id="IPR036691">
    <property type="entry name" value="Endo/exonu/phosph_ase_sf"/>
</dbReference>
<evidence type="ECO:0000313" key="2">
    <source>
        <dbReference type="EMBL" id="KAF2271222.1"/>
    </source>
</evidence>
<dbReference type="OrthoDB" id="3942396at2759"/>
<organism evidence="2 3">
    <name type="scientific">Westerdykella ornata</name>
    <dbReference type="NCBI Taxonomy" id="318751"/>
    <lineage>
        <taxon>Eukaryota</taxon>
        <taxon>Fungi</taxon>
        <taxon>Dikarya</taxon>
        <taxon>Ascomycota</taxon>
        <taxon>Pezizomycotina</taxon>
        <taxon>Dothideomycetes</taxon>
        <taxon>Pleosporomycetidae</taxon>
        <taxon>Pleosporales</taxon>
        <taxon>Sporormiaceae</taxon>
        <taxon>Westerdykella</taxon>
    </lineage>
</organism>
<dbReference type="Proteomes" id="UP000800097">
    <property type="component" value="Unassembled WGS sequence"/>
</dbReference>
<dbReference type="InterPro" id="IPR005135">
    <property type="entry name" value="Endo/exonuclease/phosphatase"/>
</dbReference>
<evidence type="ECO:0000259" key="1">
    <source>
        <dbReference type="Pfam" id="PF14529"/>
    </source>
</evidence>
<dbReference type="SUPFAM" id="SSF56219">
    <property type="entry name" value="DNase I-like"/>
    <property type="match status" value="1"/>
</dbReference>
<dbReference type="Gene3D" id="3.60.10.10">
    <property type="entry name" value="Endonuclease/exonuclease/phosphatase"/>
    <property type="match status" value="1"/>
</dbReference>
<dbReference type="GeneID" id="54554507"/>
<reference evidence="2" key="1">
    <citation type="journal article" date="2020" name="Stud. Mycol.">
        <title>101 Dothideomycetes genomes: a test case for predicting lifestyles and emergence of pathogens.</title>
        <authorList>
            <person name="Haridas S."/>
            <person name="Albert R."/>
            <person name="Binder M."/>
            <person name="Bloem J."/>
            <person name="Labutti K."/>
            <person name="Salamov A."/>
            <person name="Andreopoulos B."/>
            <person name="Baker S."/>
            <person name="Barry K."/>
            <person name="Bills G."/>
            <person name="Bluhm B."/>
            <person name="Cannon C."/>
            <person name="Castanera R."/>
            <person name="Culley D."/>
            <person name="Daum C."/>
            <person name="Ezra D."/>
            <person name="Gonzalez J."/>
            <person name="Henrissat B."/>
            <person name="Kuo A."/>
            <person name="Liang C."/>
            <person name="Lipzen A."/>
            <person name="Lutzoni F."/>
            <person name="Magnuson J."/>
            <person name="Mondo S."/>
            <person name="Nolan M."/>
            <person name="Ohm R."/>
            <person name="Pangilinan J."/>
            <person name="Park H.-J."/>
            <person name="Ramirez L."/>
            <person name="Alfaro M."/>
            <person name="Sun H."/>
            <person name="Tritt A."/>
            <person name="Yoshinaga Y."/>
            <person name="Zwiers L.-H."/>
            <person name="Turgeon B."/>
            <person name="Goodwin S."/>
            <person name="Spatafora J."/>
            <person name="Crous P."/>
            <person name="Grigoriev I."/>
        </authorList>
    </citation>
    <scope>NUCLEOTIDE SEQUENCE</scope>
    <source>
        <strain evidence="2">CBS 379.55</strain>
    </source>
</reference>
<dbReference type="Pfam" id="PF14529">
    <property type="entry name" value="Exo_endo_phos_2"/>
    <property type="match status" value="1"/>
</dbReference>
<keyword evidence="3" id="KW-1185">Reference proteome</keyword>